<feature type="region of interest" description="Disordered" evidence="15">
    <location>
        <begin position="1486"/>
        <end position="1527"/>
    </location>
</feature>
<dbReference type="SMART" id="SM00542">
    <property type="entry name" value="FYRC"/>
    <property type="match status" value="1"/>
</dbReference>
<keyword evidence="13" id="KW-0804">Transcription</keyword>
<organism evidence="19 20">
    <name type="scientific">Acanthoscelides obtectus</name>
    <name type="common">Bean weevil</name>
    <name type="synonym">Bruchus obtectus</name>
    <dbReference type="NCBI Taxonomy" id="200917"/>
    <lineage>
        <taxon>Eukaryota</taxon>
        <taxon>Metazoa</taxon>
        <taxon>Ecdysozoa</taxon>
        <taxon>Arthropoda</taxon>
        <taxon>Hexapoda</taxon>
        <taxon>Insecta</taxon>
        <taxon>Pterygota</taxon>
        <taxon>Neoptera</taxon>
        <taxon>Endopterygota</taxon>
        <taxon>Coleoptera</taxon>
        <taxon>Polyphaga</taxon>
        <taxon>Cucujiformia</taxon>
        <taxon>Chrysomeloidea</taxon>
        <taxon>Chrysomelidae</taxon>
        <taxon>Bruchinae</taxon>
        <taxon>Bruchini</taxon>
        <taxon>Acanthoscelides</taxon>
    </lineage>
</organism>
<evidence type="ECO:0000313" key="19">
    <source>
        <dbReference type="EMBL" id="CAH1993563.1"/>
    </source>
</evidence>
<feature type="compositionally biased region" description="Low complexity" evidence="15">
    <location>
        <begin position="1354"/>
        <end position="1374"/>
    </location>
</feature>
<feature type="region of interest" description="Disordered" evidence="15">
    <location>
        <begin position="909"/>
        <end position="930"/>
    </location>
</feature>
<evidence type="ECO:0000256" key="15">
    <source>
        <dbReference type="SAM" id="MobiDB-lite"/>
    </source>
</evidence>
<evidence type="ECO:0000256" key="7">
    <source>
        <dbReference type="ARBA" id="ARBA00022737"/>
    </source>
</evidence>
<feature type="compositionally biased region" description="Basic and acidic residues" evidence="15">
    <location>
        <begin position="713"/>
        <end position="745"/>
    </location>
</feature>
<dbReference type="GO" id="GO:0045944">
    <property type="term" value="P:positive regulation of transcription by RNA polymerase II"/>
    <property type="evidence" value="ECO:0007669"/>
    <property type="project" value="TreeGrafter"/>
</dbReference>
<feature type="compositionally biased region" description="Low complexity" evidence="15">
    <location>
        <begin position="1046"/>
        <end position="1060"/>
    </location>
</feature>
<feature type="compositionally biased region" description="Polar residues" evidence="15">
    <location>
        <begin position="1096"/>
        <end position="1116"/>
    </location>
</feature>
<feature type="compositionally biased region" description="Low complexity" evidence="15">
    <location>
        <begin position="1"/>
        <end position="38"/>
    </location>
</feature>
<dbReference type="GO" id="GO:0032259">
    <property type="term" value="P:methylation"/>
    <property type="evidence" value="ECO:0007669"/>
    <property type="project" value="UniProtKB-KW"/>
</dbReference>
<protein>
    <submittedName>
        <fullName evidence="19">Uncharacterized protein</fullName>
    </submittedName>
</protein>
<feature type="region of interest" description="Disordered" evidence="15">
    <location>
        <begin position="299"/>
        <end position="324"/>
    </location>
</feature>
<evidence type="ECO:0000256" key="13">
    <source>
        <dbReference type="ARBA" id="ARBA00023163"/>
    </source>
</evidence>
<dbReference type="InterPro" id="IPR003889">
    <property type="entry name" value="FYrich_C"/>
</dbReference>
<dbReference type="InterPro" id="IPR013083">
    <property type="entry name" value="Znf_RING/FYVE/PHD"/>
</dbReference>
<evidence type="ECO:0000256" key="5">
    <source>
        <dbReference type="ARBA" id="ARBA00022691"/>
    </source>
</evidence>
<feature type="compositionally biased region" description="Low complexity" evidence="15">
    <location>
        <begin position="1081"/>
        <end position="1095"/>
    </location>
</feature>
<dbReference type="PROSITE" id="PS51805">
    <property type="entry name" value="EPHD"/>
    <property type="match status" value="1"/>
</dbReference>
<dbReference type="PROSITE" id="PS51543">
    <property type="entry name" value="FYRC"/>
    <property type="match status" value="1"/>
</dbReference>
<feature type="region of interest" description="Disordered" evidence="15">
    <location>
        <begin position="172"/>
        <end position="212"/>
    </location>
</feature>
<evidence type="ECO:0000256" key="11">
    <source>
        <dbReference type="ARBA" id="ARBA00023015"/>
    </source>
</evidence>
<evidence type="ECO:0000256" key="6">
    <source>
        <dbReference type="ARBA" id="ARBA00022723"/>
    </source>
</evidence>
<dbReference type="GO" id="GO:0008270">
    <property type="term" value="F:zinc ion binding"/>
    <property type="evidence" value="ECO:0007669"/>
    <property type="project" value="UniProtKB-KW"/>
</dbReference>
<evidence type="ECO:0000256" key="2">
    <source>
        <dbReference type="ARBA" id="ARBA00022553"/>
    </source>
</evidence>
<feature type="compositionally biased region" description="Basic residues" evidence="15">
    <location>
        <begin position="1492"/>
        <end position="1504"/>
    </location>
</feature>
<dbReference type="SMART" id="SM00249">
    <property type="entry name" value="PHD"/>
    <property type="match status" value="1"/>
</dbReference>
<evidence type="ECO:0000259" key="17">
    <source>
        <dbReference type="PROSITE" id="PS50868"/>
    </source>
</evidence>
<feature type="compositionally biased region" description="Polar residues" evidence="15">
    <location>
        <begin position="1023"/>
        <end position="1036"/>
    </location>
</feature>
<feature type="region of interest" description="Disordered" evidence="15">
    <location>
        <begin position="1"/>
        <end position="154"/>
    </location>
</feature>
<dbReference type="FunFam" id="3.30.40.10:FF:000002">
    <property type="entry name" value="Histone-lysine N-methyltransferase"/>
    <property type="match status" value="1"/>
</dbReference>
<dbReference type="Proteomes" id="UP001152888">
    <property type="component" value="Unassembled WGS sequence"/>
</dbReference>
<evidence type="ECO:0000256" key="1">
    <source>
        <dbReference type="ARBA" id="ARBA00004123"/>
    </source>
</evidence>
<dbReference type="PROSITE" id="PS50280">
    <property type="entry name" value="SET"/>
    <property type="match status" value="1"/>
</dbReference>
<dbReference type="InterPro" id="IPR001965">
    <property type="entry name" value="Znf_PHD"/>
</dbReference>
<dbReference type="InterPro" id="IPR034732">
    <property type="entry name" value="EPHD"/>
</dbReference>
<dbReference type="InterPro" id="IPR001214">
    <property type="entry name" value="SET_dom"/>
</dbReference>
<feature type="compositionally biased region" description="Polar residues" evidence="15">
    <location>
        <begin position="1258"/>
        <end position="1270"/>
    </location>
</feature>
<evidence type="ECO:0000259" key="18">
    <source>
        <dbReference type="PROSITE" id="PS51805"/>
    </source>
</evidence>
<keyword evidence="5" id="KW-0949">S-adenosyl-L-methionine</keyword>
<dbReference type="InterPro" id="IPR046341">
    <property type="entry name" value="SET_dom_sf"/>
</dbReference>
<evidence type="ECO:0000259" key="16">
    <source>
        <dbReference type="PROSITE" id="PS50280"/>
    </source>
</evidence>
<sequence>MLQQQKQLAAQQQQQIAQLQARLQQQQQAQQQQQSSQPPQSPMPPKSPMIMSPHSMPPSPMQAPPKSPMINTFNNPNPNSPAARSPAFHQQQQQQSQSSPMHTQYQSATSPMPRSPVVQSPHGIRRPPSANSSPANPDRPHSVENPGTPRTPSYTIDHLIQDNIQNQHSSMQYTNEMDNGGGNTNNPLPSASSPESPWANLGLKGGSPTVANLPPKRYGYIKLGLRGGSPMWSYGRGAKRIPTPPTQDKPMNLEATTVVKMKKEPHLSKVSILKRRSPAKVNMPTSSLNKISSLVSADYNEDDSSCSTPPVTPPPSASTSRGSLQRTILKKAEDIKEAVHSPETKVDLMDYDDDNNTVLSTEISLSSAAQQNDADDMVEMETLSQPDLAEALSSSPLESDHISDEYLLFPGNMVVDMTSGAHYSDKDEEVEEEYAGENMHIVIRSPTTSDDEFIMQGKAKKYNIVNVAEGPDSPDQEESTVQPSPEAVEEAIAGFDGSEIMIVDQSAKLPEDSISTKEDFEELIDEGSRKDNLKKQELTTKHINEFHKYANMYYPKSVQQQILQTSPNTTTTRIAKVNQKISLLQGPVVHNITTKSGTEKIILAPNTKVVNATQPSKVTSIILTHNSAVRGNVIGVPKIVTTMAPAITIVSSSTSQIASILPSTFTVPVISASAVRQLSNVKVLDKPLTTHDSALPNKIFEDDSVSPDSSNCEDDKSKDSSDEKLKNDSPTDADKVHAFAKKAETPDNVAESPKESKPEVNESKKVENMQITSLKPSTKEHLQKQRLPSPIISKTSSPVIIHNTPELKMTAQVIQETQTHMKITATELVETVEGSTDDTKSVVISIPSPTPSQEQMLDNMALQALEQPARREFQSFEDVLDMIENITAEPPAVLEENVTVKEPPKIVKKVEEKEKPTGTPPPKEPTQPASIITVTKTEPSNVATTSKPSSVPQLSPLSQPIELTTNMANASQQLRTLLSSIQTTSTSASTNVESVVKNTNQKVVSCSSPSGSQPVVTSRVIQQSAGRQSPTVSSVIVPNLKQKVNPPRSSPVRVPASTPSIPAPPLTLRTSAGLHTTTQEQPKPTSSAPTTQQTSCVITQPSTTTQKPPVMHSTNSEPKKPSLTLTAMLQNQPAATMTTKSSADTITAASLLGSSISLSKTGFTTALVQAQPNAVVTLATSSTASSVATSTAAVSSTIITAPGFRTTGGTTNLLHTQLTKVVRSKSTEERKDPKVEDTKHDVLENALTSSDDSKIPNRYSTMSTPSISRTEDSQNVLLKKLLQNTACASTQSPPPILATTTSTTAPTITNGENVLVKTSTPTLSSLLPPAIKTEPQTVVTTPQPRPTPPRTPIRETSFVSSPVTTPTSMPPSTVATQQLHIDVKKCMPPSRTPSRDDLLSPQTPKSSCSQDSSLQTPPLTIKKERQEMPPTSQHQPSPILTPQEVKKEFLDESSQHSTVSDHSRPDVQMKEELDAIETSTEKALLDKEELKKQKRRMYQQKRRQNQILNKEQGQPKKRPRKNSKIDEDYDTYIDGILNQLRQLPPMTVSEPVLNRNYGAVPVFGAGDMSKLGNKSYSSQFGELVGSYGNAELPGFTDYYNTKPYGDLEALPEKPAASTQRGFYDQEFPLIKFDTDDDKKFDLFCREDTPDTVLSSSSPECFRSESPQQKFLGLRLISDEEDESESEEKLRKGRLSPVVPLIKPIPIRLKPAGGMYLTDHTDNKENQPVISHELHMTSKPEPKPSPTKESGNVTLTLTLTSSAAEDIIGVLRDLANILHIPAPTSYQIVERSSTPPSQKLGLYRTKGKDGKEGAPIDIQSILNGSAKFCKHCDVVILNNMIRKKVSDLPFLAKDSELLSDGDELYFCSSTCYMQFALMHRSPSISEDKAAAIIDHLSQKDKLELKLKKPLFESSDSKSLIAQRLLMDTKDFKKDVEMMDTSDFSFFSRLDNKHKLQNQADYKPQVKTKMYKNVRYKLWAPGCLQPAQKFKKPTDKEIMELLYRMQITVTPPKMPDDTRKCMFCQGVGDSVADGPARLLNFDVDKWVHLNCALWSDGVYETVNGALMNLENAIQMSLTTTCVHCNKLGATIRCFKTRCSSVYHLSCAVKDNCVFYKNKTVYCMVHIPKNEKDNELTTLSVWRRVYVDRDETRQVAAVMHHSDSNNLLRVGSLIFLSVGHLLPHQLPNFHTPNYIYPIGYKIIRFFWSTKRLNKRCRYICSIHDVNGKPEFRVLVQEQEEQDIELKDPTSKGVWQKILDRVVNLRSQNQCLHMFPKFVTGEDLFGLTEPAIVRVLESLPGIDTLTDYKFKYGRNPLLELPLAINPSGAARTEPRSRNQLHWKRPHTQRTLGPAARPLFGHPPPPGLLSSTVTLGELSCPYSKQFVHSKSSQYKKMKQEWKNNVYLARSKIQGLGLYAARDLEKHTMVIEYIGEIIRTELAECREKQYEAKNRGIYMFRLDEERVVDATLCGGLARYINHSCNPNCVAETVEVDRDVRIIIFTKRRIQRGEELSYDYKFDIEDDQHKISCMCGAPNCRKWMN</sequence>
<feature type="compositionally biased region" description="Polar residues" evidence="15">
    <location>
        <begin position="1068"/>
        <end position="1080"/>
    </location>
</feature>
<dbReference type="GO" id="GO:0003713">
    <property type="term" value="F:transcription coactivator activity"/>
    <property type="evidence" value="ECO:0007669"/>
    <property type="project" value="TreeGrafter"/>
</dbReference>
<feature type="domain" description="PHD-type" evidence="18">
    <location>
        <begin position="2016"/>
        <end position="2124"/>
    </location>
</feature>
<dbReference type="GO" id="GO:0044666">
    <property type="term" value="C:MLL3/4 complex"/>
    <property type="evidence" value="ECO:0007669"/>
    <property type="project" value="TreeGrafter"/>
</dbReference>
<keyword evidence="8" id="KW-0863">Zinc-finger</keyword>
<dbReference type="Pfam" id="PF13832">
    <property type="entry name" value="zf-HC5HC2H_2"/>
    <property type="match status" value="1"/>
</dbReference>
<dbReference type="PROSITE" id="PS51542">
    <property type="entry name" value="FYRN"/>
    <property type="match status" value="1"/>
</dbReference>
<evidence type="ECO:0000256" key="12">
    <source>
        <dbReference type="ARBA" id="ARBA00023159"/>
    </source>
</evidence>
<keyword evidence="9" id="KW-0862">Zinc</keyword>
<dbReference type="GO" id="GO:0042800">
    <property type="term" value="F:histone H3K4 methyltransferase activity"/>
    <property type="evidence" value="ECO:0007669"/>
    <property type="project" value="UniProtKB-ARBA"/>
</dbReference>
<dbReference type="CDD" id="cd19171">
    <property type="entry name" value="SET_KMT2C_2D"/>
    <property type="match status" value="1"/>
</dbReference>
<evidence type="ECO:0000313" key="20">
    <source>
        <dbReference type="Proteomes" id="UP001152888"/>
    </source>
</evidence>
<keyword evidence="7" id="KW-0677">Repeat</keyword>
<keyword evidence="3" id="KW-0489">Methyltransferase</keyword>
<evidence type="ECO:0000256" key="14">
    <source>
        <dbReference type="ARBA" id="ARBA00023242"/>
    </source>
</evidence>
<feature type="region of interest" description="Disordered" evidence="15">
    <location>
        <begin position="692"/>
        <end position="785"/>
    </location>
</feature>
<dbReference type="Pfam" id="PF00856">
    <property type="entry name" value="SET"/>
    <property type="match status" value="1"/>
</dbReference>
<feature type="compositionally biased region" description="Low complexity" evidence="15">
    <location>
        <begin position="1325"/>
        <end position="1342"/>
    </location>
</feature>
<dbReference type="Gene3D" id="3.30.40.10">
    <property type="entry name" value="Zinc/RING finger domain, C3HC4 (zinc finger)"/>
    <property type="match status" value="1"/>
</dbReference>
<keyword evidence="2" id="KW-0597">Phosphoprotein</keyword>
<feature type="region of interest" description="Disordered" evidence="15">
    <location>
        <begin position="1325"/>
        <end position="1416"/>
    </location>
</feature>
<comment type="subcellular location">
    <subcellularLocation>
        <location evidence="1">Nucleus</location>
    </subcellularLocation>
</comment>
<feature type="compositionally biased region" description="Pro residues" evidence="15">
    <location>
        <begin position="55"/>
        <end position="67"/>
    </location>
</feature>
<feature type="compositionally biased region" description="Low complexity" evidence="15">
    <location>
        <begin position="126"/>
        <end position="136"/>
    </location>
</feature>
<keyword evidence="6" id="KW-0479">Metal-binding</keyword>
<feature type="compositionally biased region" description="Polar residues" evidence="15">
    <location>
        <begin position="100"/>
        <end position="112"/>
    </location>
</feature>
<feature type="region of interest" description="Disordered" evidence="15">
    <location>
        <begin position="1250"/>
        <end position="1270"/>
    </location>
</feature>
<feature type="region of interest" description="Disordered" evidence="15">
    <location>
        <begin position="1023"/>
        <end position="1120"/>
    </location>
</feature>
<keyword evidence="14" id="KW-0539">Nucleus</keyword>
<reference evidence="19" key="1">
    <citation type="submission" date="2022-03" db="EMBL/GenBank/DDBJ databases">
        <authorList>
            <person name="Sayadi A."/>
        </authorList>
    </citation>
    <scope>NUCLEOTIDE SEQUENCE</scope>
</reference>
<dbReference type="PROSITE" id="PS50868">
    <property type="entry name" value="POST_SET"/>
    <property type="match status" value="1"/>
</dbReference>
<evidence type="ECO:0000256" key="4">
    <source>
        <dbReference type="ARBA" id="ARBA00022679"/>
    </source>
</evidence>
<dbReference type="Gene3D" id="2.170.270.10">
    <property type="entry name" value="SET domain"/>
    <property type="match status" value="1"/>
</dbReference>
<dbReference type="OrthoDB" id="308383at2759"/>
<feature type="compositionally biased region" description="Polar residues" evidence="15">
    <location>
        <begin position="184"/>
        <end position="195"/>
    </location>
</feature>
<dbReference type="Pfam" id="PF05964">
    <property type="entry name" value="FYRN"/>
    <property type="match status" value="1"/>
</dbReference>
<dbReference type="SUPFAM" id="SSF82199">
    <property type="entry name" value="SET domain"/>
    <property type="match status" value="1"/>
</dbReference>
<keyword evidence="10" id="KW-0156">Chromatin regulator</keyword>
<keyword evidence="4" id="KW-0808">Transferase</keyword>
<keyword evidence="12" id="KW-0010">Activator</keyword>
<name>A0A9P0PTU9_ACAOB</name>
<dbReference type="SMART" id="SM00317">
    <property type="entry name" value="SET"/>
    <property type="match status" value="1"/>
</dbReference>
<dbReference type="Pfam" id="PF05965">
    <property type="entry name" value="FYRC"/>
    <property type="match status" value="1"/>
</dbReference>
<dbReference type="EMBL" id="CAKOFQ010007175">
    <property type="protein sequence ID" value="CAH1993563.1"/>
    <property type="molecule type" value="Genomic_DNA"/>
</dbReference>
<feature type="compositionally biased region" description="Basic and acidic residues" evidence="15">
    <location>
        <begin position="752"/>
        <end position="767"/>
    </location>
</feature>
<feature type="compositionally biased region" description="Low complexity" evidence="15">
    <location>
        <begin position="74"/>
        <end position="99"/>
    </location>
</feature>
<dbReference type="PANTHER" id="PTHR45888:SF6">
    <property type="entry name" value="HL01030P-RELATED"/>
    <property type="match status" value="1"/>
</dbReference>
<comment type="caution">
    <text evidence="19">The sequence shown here is derived from an EMBL/GenBank/DDBJ whole genome shotgun (WGS) entry which is preliminary data.</text>
</comment>
<dbReference type="GO" id="GO:0098687">
    <property type="term" value="C:chromosomal region"/>
    <property type="evidence" value="ECO:0007669"/>
    <property type="project" value="UniProtKB-ARBA"/>
</dbReference>
<dbReference type="InterPro" id="IPR003616">
    <property type="entry name" value="Post-SET_dom"/>
</dbReference>
<proteinExistence type="predicted"/>
<dbReference type="FunFam" id="2.170.270.10:FF:000003">
    <property type="entry name" value="Histone-lysine N-methyltransferase"/>
    <property type="match status" value="1"/>
</dbReference>
<evidence type="ECO:0000256" key="3">
    <source>
        <dbReference type="ARBA" id="ARBA00022603"/>
    </source>
</evidence>
<keyword evidence="20" id="KW-1185">Reference proteome</keyword>
<gene>
    <name evidence="19" type="ORF">ACAOBT_LOCUS21581</name>
</gene>
<accession>A0A9P0PTU9</accession>
<dbReference type="PANTHER" id="PTHR45888">
    <property type="entry name" value="HL01030P-RELATED"/>
    <property type="match status" value="1"/>
</dbReference>
<evidence type="ECO:0000256" key="8">
    <source>
        <dbReference type="ARBA" id="ARBA00022771"/>
    </source>
</evidence>
<feature type="domain" description="Post-SET" evidence="17">
    <location>
        <begin position="2522"/>
        <end position="2538"/>
    </location>
</feature>
<evidence type="ECO:0000256" key="10">
    <source>
        <dbReference type="ARBA" id="ARBA00022853"/>
    </source>
</evidence>
<dbReference type="GO" id="GO:0005700">
    <property type="term" value="C:polytene chromosome"/>
    <property type="evidence" value="ECO:0007669"/>
    <property type="project" value="UniProtKB-ARBA"/>
</dbReference>
<dbReference type="SMART" id="SM00541">
    <property type="entry name" value="FYRN"/>
    <property type="match status" value="1"/>
</dbReference>
<dbReference type="InterPro" id="IPR003888">
    <property type="entry name" value="FYrich_N"/>
</dbReference>
<dbReference type="FunFam" id="3.30.160.360:FF:000001">
    <property type="entry name" value="Histone-lysine N-methyltransferase"/>
    <property type="match status" value="1"/>
</dbReference>
<feature type="compositionally biased region" description="Polar residues" evidence="15">
    <location>
        <begin position="1400"/>
        <end position="1416"/>
    </location>
</feature>
<feature type="domain" description="SET" evidence="16">
    <location>
        <begin position="2398"/>
        <end position="2514"/>
    </location>
</feature>
<dbReference type="CDD" id="cd15666">
    <property type="entry name" value="ePHD2_KMT2C_like"/>
    <property type="match status" value="1"/>
</dbReference>
<keyword evidence="11" id="KW-0805">Transcription regulation</keyword>
<evidence type="ECO:0000256" key="9">
    <source>
        <dbReference type="ARBA" id="ARBA00022833"/>
    </source>
</evidence>
<dbReference type="SMART" id="SM00508">
    <property type="entry name" value="PostSET"/>
    <property type="match status" value="1"/>
</dbReference>
<feature type="region of interest" description="Disordered" evidence="15">
    <location>
        <begin position="1449"/>
        <end position="1468"/>
    </location>
</feature>
<dbReference type="Gene3D" id="3.30.160.360">
    <property type="match status" value="1"/>
</dbReference>